<feature type="domain" description="HTH lacI-type" evidence="4">
    <location>
        <begin position="6"/>
        <end position="67"/>
    </location>
</feature>
<keyword evidence="2 5" id="KW-0238">DNA-binding</keyword>
<reference evidence="5 6" key="1">
    <citation type="submission" date="2020-12" db="EMBL/GenBank/DDBJ databases">
        <title>Microbacterium sp. HY060.</title>
        <authorList>
            <person name="Zhou J."/>
        </authorList>
    </citation>
    <scope>NUCLEOTIDE SEQUENCE [LARGE SCALE GENOMIC DNA]</scope>
    <source>
        <strain evidence="5 6">HY60</strain>
    </source>
</reference>
<sequence length="343" mass="37262">MVKRRPTLAELADNLGISANTASRALTGRDGVSQRTRELVRTEAKRIGYLSRRIDDDPNDRSKSIALTIPSPMHAFSAELFAAIEAGARAADRSLDVYVTEENSARERDIVDHIMRSDVAGVIAIPVQHDDNPWPTLVDADVPVVMVSREVDALDCDFVGVDSEAGQYAATRHLISQGCRSLVILDEDLEISTVEQRRHGFDRALSETPDAVAHAVSVPSRRFEAGRGSWRAEEAYRACVELIASGHSFDAIALGDDDFALGALRALDEAGIRTPEDVCVTGYGDHPYAAWASPALTSVKLPSRIIGELAVSRLLQRLAGDTGPTMRRQIAPELVTRASSIRL</sequence>
<keyword evidence="1" id="KW-0805">Transcription regulation</keyword>
<evidence type="ECO:0000256" key="2">
    <source>
        <dbReference type="ARBA" id="ARBA00023125"/>
    </source>
</evidence>
<keyword evidence="6" id="KW-1185">Reference proteome</keyword>
<dbReference type="GO" id="GO:0003677">
    <property type="term" value="F:DNA binding"/>
    <property type="evidence" value="ECO:0007669"/>
    <property type="project" value="UniProtKB-KW"/>
</dbReference>
<dbReference type="PANTHER" id="PTHR30146:SF109">
    <property type="entry name" value="HTH-TYPE TRANSCRIPTIONAL REGULATOR GALS"/>
    <property type="match status" value="1"/>
</dbReference>
<accession>A0ABX6YHL4</accession>
<name>A0ABX6YHL4_9MICO</name>
<organism evidence="5 6">
    <name type="scientific">Paramicrobacterium chengjingii</name>
    <dbReference type="NCBI Taxonomy" id="2769067"/>
    <lineage>
        <taxon>Bacteria</taxon>
        <taxon>Bacillati</taxon>
        <taxon>Actinomycetota</taxon>
        <taxon>Actinomycetes</taxon>
        <taxon>Micrococcales</taxon>
        <taxon>Microbacteriaceae</taxon>
        <taxon>Paramicrobacterium</taxon>
    </lineage>
</organism>
<dbReference type="Gene3D" id="3.40.50.2300">
    <property type="match status" value="2"/>
</dbReference>
<dbReference type="Pfam" id="PF13377">
    <property type="entry name" value="Peripla_BP_3"/>
    <property type="match status" value="1"/>
</dbReference>
<evidence type="ECO:0000259" key="4">
    <source>
        <dbReference type="PROSITE" id="PS50932"/>
    </source>
</evidence>
<dbReference type="SUPFAM" id="SSF53822">
    <property type="entry name" value="Periplasmic binding protein-like I"/>
    <property type="match status" value="1"/>
</dbReference>
<dbReference type="PROSITE" id="PS50932">
    <property type="entry name" value="HTH_LACI_2"/>
    <property type="match status" value="1"/>
</dbReference>
<dbReference type="InterPro" id="IPR046335">
    <property type="entry name" value="LacI/GalR-like_sensor"/>
</dbReference>
<keyword evidence="3" id="KW-0804">Transcription</keyword>
<evidence type="ECO:0000256" key="3">
    <source>
        <dbReference type="ARBA" id="ARBA00023163"/>
    </source>
</evidence>
<dbReference type="InterPro" id="IPR010982">
    <property type="entry name" value="Lambda_DNA-bd_dom_sf"/>
</dbReference>
<dbReference type="InterPro" id="IPR000843">
    <property type="entry name" value="HTH_LacI"/>
</dbReference>
<dbReference type="CDD" id="cd06267">
    <property type="entry name" value="PBP1_LacI_sugar_binding-like"/>
    <property type="match status" value="1"/>
</dbReference>
<dbReference type="SMART" id="SM00354">
    <property type="entry name" value="HTH_LACI"/>
    <property type="match status" value="1"/>
</dbReference>
<dbReference type="EMBL" id="CP061169">
    <property type="protein sequence ID" value="QPZ38195.1"/>
    <property type="molecule type" value="Genomic_DNA"/>
</dbReference>
<dbReference type="Proteomes" id="UP000662814">
    <property type="component" value="Chromosome"/>
</dbReference>
<protein>
    <submittedName>
        <fullName evidence="5">LacI family DNA-binding transcriptional regulator</fullName>
    </submittedName>
</protein>
<evidence type="ECO:0000256" key="1">
    <source>
        <dbReference type="ARBA" id="ARBA00023015"/>
    </source>
</evidence>
<evidence type="ECO:0000313" key="6">
    <source>
        <dbReference type="Proteomes" id="UP000662814"/>
    </source>
</evidence>
<dbReference type="RefSeq" id="WP_166987183.1">
    <property type="nucleotide sequence ID" value="NZ_CP061169.1"/>
</dbReference>
<dbReference type="Gene3D" id="1.10.260.40">
    <property type="entry name" value="lambda repressor-like DNA-binding domains"/>
    <property type="match status" value="1"/>
</dbReference>
<dbReference type="CDD" id="cd01392">
    <property type="entry name" value="HTH_LacI"/>
    <property type="match status" value="1"/>
</dbReference>
<dbReference type="SUPFAM" id="SSF47413">
    <property type="entry name" value="lambda repressor-like DNA-binding domains"/>
    <property type="match status" value="1"/>
</dbReference>
<dbReference type="InterPro" id="IPR028082">
    <property type="entry name" value="Peripla_BP_I"/>
</dbReference>
<gene>
    <name evidence="5" type="ORF">HCR76_15630</name>
</gene>
<dbReference type="PANTHER" id="PTHR30146">
    <property type="entry name" value="LACI-RELATED TRANSCRIPTIONAL REPRESSOR"/>
    <property type="match status" value="1"/>
</dbReference>
<evidence type="ECO:0000313" key="5">
    <source>
        <dbReference type="EMBL" id="QPZ38195.1"/>
    </source>
</evidence>
<proteinExistence type="predicted"/>